<dbReference type="PANTHER" id="PTHR34584">
    <property type="entry name" value="NA(+)/H(+) ANTIPORTER SUBUNIT E1"/>
    <property type="match status" value="1"/>
</dbReference>
<evidence type="ECO:0008006" key="9">
    <source>
        <dbReference type="Google" id="ProtNLM"/>
    </source>
</evidence>
<evidence type="ECO:0000256" key="2">
    <source>
        <dbReference type="ARBA" id="ARBA00006228"/>
    </source>
</evidence>
<evidence type="ECO:0000256" key="6">
    <source>
        <dbReference type="ARBA" id="ARBA00023136"/>
    </source>
</evidence>
<evidence type="ECO:0000313" key="8">
    <source>
        <dbReference type="EMBL" id="HEW45654.1"/>
    </source>
</evidence>
<protein>
    <recommendedName>
        <fullName evidence="9">Na+/H+ antiporter subunit E</fullName>
    </recommendedName>
</protein>
<keyword evidence="5 7" id="KW-1133">Transmembrane helix</keyword>
<gene>
    <name evidence="8" type="ORF">ENO47_03155</name>
</gene>
<comment type="similarity">
    <text evidence="2">Belongs to the CPA3 antiporters (TC 2.A.63) subunit E family.</text>
</comment>
<feature type="transmembrane region" description="Helical" evidence="7">
    <location>
        <begin position="46"/>
        <end position="68"/>
    </location>
</feature>
<comment type="subcellular location">
    <subcellularLocation>
        <location evidence="1">Cell membrane</location>
        <topology evidence="1">Multi-pass membrane protein</topology>
    </subcellularLocation>
</comment>
<evidence type="ECO:0000256" key="1">
    <source>
        <dbReference type="ARBA" id="ARBA00004651"/>
    </source>
</evidence>
<dbReference type="PANTHER" id="PTHR34584:SF1">
    <property type="entry name" value="NA(+)_H(+) ANTIPORTER SUBUNIT E1"/>
    <property type="match status" value="1"/>
</dbReference>
<name>A0A7C2V349_9AQUI</name>
<dbReference type="InterPro" id="IPR002758">
    <property type="entry name" value="Cation_antiport_E"/>
</dbReference>
<keyword evidence="4 7" id="KW-0812">Transmembrane</keyword>
<dbReference type="AlphaFoldDB" id="A0A7C2V349"/>
<accession>A0A7C2V349</accession>
<dbReference type="Pfam" id="PF01899">
    <property type="entry name" value="MNHE"/>
    <property type="match status" value="1"/>
</dbReference>
<organism evidence="8">
    <name type="scientific">Hydrogenobacter sp</name>
    <dbReference type="NCBI Taxonomy" id="2152829"/>
    <lineage>
        <taxon>Bacteria</taxon>
        <taxon>Pseudomonadati</taxon>
        <taxon>Aquificota</taxon>
        <taxon>Aquificia</taxon>
        <taxon>Aquificales</taxon>
        <taxon>Aquificaceae</taxon>
        <taxon>Hydrogenobacter</taxon>
    </lineage>
</organism>
<keyword evidence="6 7" id="KW-0472">Membrane</keyword>
<feature type="transmembrane region" description="Helical" evidence="7">
    <location>
        <begin position="21"/>
        <end position="40"/>
    </location>
</feature>
<dbReference type="GO" id="GO:0008324">
    <property type="term" value="F:monoatomic cation transmembrane transporter activity"/>
    <property type="evidence" value="ECO:0007669"/>
    <property type="project" value="InterPro"/>
</dbReference>
<sequence length="148" mass="17025">MFSFILFYTLMWLIIAGFEKKALFFGVIAIIFTLLVHRLLNLYLPSINLLAIAKFFFYFLGQSFLSGLDVARRVLSPKLLVDPGFVIYKLNTNKQVVKFLLSMVINLTPGTLSVEIGEDTILIHTLDKNSYDEEKLKYMESLIDKIFT</sequence>
<evidence type="ECO:0000256" key="7">
    <source>
        <dbReference type="SAM" id="Phobius"/>
    </source>
</evidence>
<proteinExistence type="inferred from homology"/>
<evidence type="ECO:0000256" key="4">
    <source>
        <dbReference type="ARBA" id="ARBA00022692"/>
    </source>
</evidence>
<dbReference type="EMBL" id="DSFP01000031">
    <property type="protein sequence ID" value="HEW45654.1"/>
    <property type="molecule type" value="Genomic_DNA"/>
</dbReference>
<evidence type="ECO:0000256" key="3">
    <source>
        <dbReference type="ARBA" id="ARBA00022475"/>
    </source>
</evidence>
<keyword evidence="3" id="KW-1003">Cell membrane</keyword>
<dbReference type="GO" id="GO:0005886">
    <property type="term" value="C:plasma membrane"/>
    <property type="evidence" value="ECO:0007669"/>
    <property type="project" value="UniProtKB-SubCell"/>
</dbReference>
<evidence type="ECO:0000256" key="5">
    <source>
        <dbReference type="ARBA" id="ARBA00022989"/>
    </source>
</evidence>
<reference evidence="8" key="1">
    <citation type="journal article" date="2020" name="mSystems">
        <title>Genome- and Community-Level Interaction Insights into Carbon Utilization and Element Cycling Functions of Hydrothermarchaeota in Hydrothermal Sediment.</title>
        <authorList>
            <person name="Zhou Z."/>
            <person name="Liu Y."/>
            <person name="Xu W."/>
            <person name="Pan J."/>
            <person name="Luo Z.H."/>
            <person name="Li M."/>
        </authorList>
    </citation>
    <scope>NUCLEOTIDE SEQUENCE [LARGE SCALE GENOMIC DNA]</scope>
    <source>
        <strain evidence="8">SpSt-132</strain>
    </source>
</reference>
<comment type="caution">
    <text evidence="8">The sequence shown here is derived from an EMBL/GenBank/DDBJ whole genome shotgun (WGS) entry which is preliminary data.</text>
</comment>